<evidence type="ECO:0000256" key="1">
    <source>
        <dbReference type="SAM" id="MobiDB-lite"/>
    </source>
</evidence>
<dbReference type="GO" id="GO:0004197">
    <property type="term" value="F:cysteine-type endopeptidase activity"/>
    <property type="evidence" value="ECO:0007669"/>
    <property type="project" value="InterPro"/>
</dbReference>
<dbReference type="EMBL" id="VIEB01000031">
    <property type="protein sequence ID" value="TQE11349.1"/>
    <property type="molecule type" value="Genomic_DNA"/>
</dbReference>
<proteinExistence type="predicted"/>
<feature type="domain" description="Peptidase C14 caspase" evidence="2">
    <location>
        <begin position="130"/>
        <end position="203"/>
    </location>
</feature>
<feature type="region of interest" description="Disordered" evidence="1">
    <location>
        <begin position="77"/>
        <end position="105"/>
    </location>
</feature>
<comment type="caution">
    <text evidence="3">The sequence shown here is derived from an EMBL/GenBank/DDBJ whole genome shotgun (WGS) entry which is preliminary data.</text>
</comment>
<dbReference type="Pfam" id="PF00656">
    <property type="entry name" value="Peptidase_C14"/>
    <property type="match status" value="1"/>
</dbReference>
<feature type="compositionally biased region" description="Basic and acidic residues" evidence="1">
    <location>
        <begin position="1"/>
        <end position="12"/>
    </location>
</feature>
<dbReference type="SUPFAM" id="SSF52058">
    <property type="entry name" value="L domain-like"/>
    <property type="match status" value="1"/>
</dbReference>
<evidence type="ECO:0000313" key="4">
    <source>
        <dbReference type="Proteomes" id="UP000315295"/>
    </source>
</evidence>
<dbReference type="AlphaFoldDB" id="A0A540NJY9"/>
<feature type="compositionally biased region" description="Basic and acidic residues" evidence="1">
    <location>
        <begin position="23"/>
        <end position="44"/>
    </location>
</feature>
<dbReference type="GO" id="GO:0006508">
    <property type="term" value="P:proteolysis"/>
    <property type="evidence" value="ECO:0007669"/>
    <property type="project" value="InterPro"/>
</dbReference>
<dbReference type="InterPro" id="IPR011600">
    <property type="entry name" value="Pept_C14_caspase"/>
</dbReference>
<organism evidence="3 4">
    <name type="scientific">Malus baccata</name>
    <name type="common">Siberian crab apple</name>
    <name type="synonym">Pyrus baccata</name>
    <dbReference type="NCBI Taxonomy" id="106549"/>
    <lineage>
        <taxon>Eukaryota</taxon>
        <taxon>Viridiplantae</taxon>
        <taxon>Streptophyta</taxon>
        <taxon>Embryophyta</taxon>
        <taxon>Tracheophyta</taxon>
        <taxon>Spermatophyta</taxon>
        <taxon>Magnoliopsida</taxon>
        <taxon>eudicotyledons</taxon>
        <taxon>Gunneridae</taxon>
        <taxon>Pentapetalae</taxon>
        <taxon>rosids</taxon>
        <taxon>fabids</taxon>
        <taxon>Rosales</taxon>
        <taxon>Rosaceae</taxon>
        <taxon>Amygdaloideae</taxon>
        <taxon>Maleae</taxon>
        <taxon>Malus</taxon>
    </lineage>
</organism>
<gene>
    <name evidence="3" type="ORF">C1H46_003083</name>
</gene>
<dbReference type="Proteomes" id="UP000315295">
    <property type="component" value="Unassembled WGS sequence"/>
</dbReference>
<feature type="region of interest" description="Disordered" evidence="1">
    <location>
        <begin position="1"/>
        <end position="54"/>
    </location>
</feature>
<dbReference type="Gene3D" id="3.40.50.12660">
    <property type="match status" value="1"/>
</dbReference>
<keyword evidence="4" id="KW-1185">Reference proteome</keyword>
<sequence length="210" mass="23275">MAEVEESKKLESESPSDPPPAPVEKEKPLVENPKDPVSHKDKSEIPQPPPLESKPSLMSLKLLLLLLTIFRNLLPKRKRETEAPPPSQNPVDHDDQMVDDDPSSTILDLTSSRFHDLDSVELSPSLIELDLTTNCLTGLDSRIATLANLKKLYLRQNLIRFADSGDVLFIHYSGHGTCLLAEIGNDDDTGYDECIVPTDMNLIAELLGSR</sequence>
<dbReference type="STRING" id="106549.A0A540NJY9"/>
<name>A0A540NJY9_MALBA</name>
<accession>A0A540NJY9</accession>
<evidence type="ECO:0000313" key="3">
    <source>
        <dbReference type="EMBL" id="TQE11349.1"/>
    </source>
</evidence>
<protein>
    <recommendedName>
        <fullName evidence="2">Peptidase C14 caspase domain-containing protein</fullName>
    </recommendedName>
</protein>
<reference evidence="3 4" key="1">
    <citation type="journal article" date="2019" name="G3 (Bethesda)">
        <title>Sequencing of a Wild Apple (Malus baccata) Genome Unravels the Differences Between Cultivated and Wild Apple Species Regarding Disease Resistance and Cold Tolerance.</title>
        <authorList>
            <person name="Chen X."/>
        </authorList>
    </citation>
    <scope>NUCLEOTIDE SEQUENCE [LARGE SCALE GENOMIC DNA]</scope>
    <source>
        <strain evidence="4">cv. Shandingzi</strain>
        <tissue evidence="3">Leaves</tissue>
    </source>
</reference>
<evidence type="ECO:0000259" key="2">
    <source>
        <dbReference type="Pfam" id="PF00656"/>
    </source>
</evidence>